<gene>
    <name evidence="2" type="ORF">GCM10009433_21160</name>
</gene>
<evidence type="ECO:0000313" key="2">
    <source>
        <dbReference type="EMBL" id="GAA0761625.1"/>
    </source>
</evidence>
<sequence>MMFPRTNLKTQLNKAKFKTTSNEDILKQVQQVLKDVDDRNDEILDKVVSGNSAGSNNFIFDKLESSEIYHIDQIEQICVNYRLRFLDSKYFKGKLPYEAISKIKTLEEEHDTSLKGFKIMAPSKLFKLENADDPLLFAPIGNDYYYLIHKWGNDLSPFRRLMMWPFKTFENFMFFVLLSAIICTSLVPSGFFMSEDNSGTEYFLLLIFMFKWIAGIALYYGFAKGKNFNTAIWRSKYYNA</sequence>
<reference evidence="3" key="1">
    <citation type="journal article" date="2019" name="Int. J. Syst. Evol. Microbiol.">
        <title>The Global Catalogue of Microorganisms (GCM) 10K type strain sequencing project: providing services to taxonomists for standard genome sequencing and annotation.</title>
        <authorList>
            <consortium name="The Broad Institute Genomics Platform"/>
            <consortium name="The Broad Institute Genome Sequencing Center for Infectious Disease"/>
            <person name="Wu L."/>
            <person name="Ma J."/>
        </authorList>
    </citation>
    <scope>NUCLEOTIDE SEQUENCE [LARGE SCALE GENOMIC DNA]</scope>
    <source>
        <strain evidence="3">JCM 16231</strain>
    </source>
</reference>
<keyword evidence="1" id="KW-1133">Transmembrane helix</keyword>
<evidence type="ECO:0000313" key="3">
    <source>
        <dbReference type="Proteomes" id="UP001500185"/>
    </source>
</evidence>
<keyword evidence="1" id="KW-0812">Transmembrane</keyword>
<keyword evidence="1" id="KW-0472">Membrane</keyword>
<evidence type="ECO:0000256" key="1">
    <source>
        <dbReference type="SAM" id="Phobius"/>
    </source>
</evidence>
<organism evidence="2 3">
    <name type="scientific">Psychroflexus lacisalsi</name>
    <dbReference type="NCBI Taxonomy" id="503928"/>
    <lineage>
        <taxon>Bacteria</taxon>
        <taxon>Pseudomonadati</taxon>
        <taxon>Bacteroidota</taxon>
        <taxon>Flavobacteriia</taxon>
        <taxon>Flavobacteriales</taxon>
        <taxon>Flavobacteriaceae</taxon>
        <taxon>Psychroflexus</taxon>
    </lineage>
</organism>
<accession>A0ABP3VPN8</accession>
<comment type="caution">
    <text evidence="2">The sequence shown here is derived from an EMBL/GenBank/DDBJ whole genome shotgun (WGS) entry which is preliminary data.</text>
</comment>
<keyword evidence="3" id="KW-1185">Reference proteome</keyword>
<feature type="transmembrane region" description="Helical" evidence="1">
    <location>
        <begin position="169"/>
        <end position="191"/>
    </location>
</feature>
<feature type="transmembrane region" description="Helical" evidence="1">
    <location>
        <begin position="203"/>
        <end position="222"/>
    </location>
</feature>
<name>A0ABP3VPN8_9FLAO</name>
<protein>
    <submittedName>
        <fullName evidence="2">Uncharacterized protein</fullName>
    </submittedName>
</protein>
<dbReference type="EMBL" id="BAAAGG010000021">
    <property type="protein sequence ID" value="GAA0761625.1"/>
    <property type="molecule type" value="Genomic_DNA"/>
</dbReference>
<dbReference type="Proteomes" id="UP001500185">
    <property type="component" value="Unassembled WGS sequence"/>
</dbReference>
<proteinExistence type="predicted"/>
<dbReference type="RefSeq" id="WP_224454981.1">
    <property type="nucleotide sequence ID" value="NZ_BAAAGG010000021.1"/>
</dbReference>